<dbReference type="InterPro" id="IPR029045">
    <property type="entry name" value="ClpP/crotonase-like_dom_sf"/>
</dbReference>
<dbReference type="Proteomes" id="UP000186438">
    <property type="component" value="Unassembled WGS sequence"/>
</dbReference>
<evidence type="ECO:0008006" key="4">
    <source>
        <dbReference type="Google" id="ProtNLM"/>
    </source>
</evidence>
<evidence type="ECO:0000256" key="1">
    <source>
        <dbReference type="ARBA" id="ARBA00023098"/>
    </source>
</evidence>
<evidence type="ECO:0000313" key="2">
    <source>
        <dbReference type="EMBL" id="OJZ76165.1"/>
    </source>
</evidence>
<reference evidence="2 3" key="1">
    <citation type="submission" date="2016-11" db="EMBL/GenBank/DDBJ databases">
        <title>Genome sequences of unsequenced Mycobacteria.</title>
        <authorList>
            <person name="Greninger A.L."/>
            <person name="Fang F."/>
            <person name="Jerome K.R."/>
        </authorList>
    </citation>
    <scope>NUCLEOTIDE SEQUENCE [LARGE SCALE GENOMIC DNA]</scope>
    <source>
        <strain evidence="2 3">M11</strain>
    </source>
</reference>
<comment type="caution">
    <text evidence="2">The sequence shown here is derived from an EMBL/GenBank/DDBJ whole genome shotgun (WGS) entry which is preliminary data.</text>
</comment>
<sequence>MTTVRYELDGCVASIILDRPPRNAYDDELHDQLTAAWHRAARDPEAAVVVLRAEGKHFSAGADMAADHSRPREYGAMTPPEEMSFISNLMKPTIAAVQGGCVGGAQRFVFPCDLIFCSDDAFFSDPLVHLGAGGIPAPIHAWMYGPRLAKEMLFSGMRMPAQRLHAAGLVNRLYSRDELVPRTLEFAQEIGQANATALRQAKRSVNITMDIAGQHYIANRFSEVLDAQAVAPRLGDGGNGHH</sequence>
<dbReference type="Gene3D" id="3.90.226.10">
    <property type="entry name" value="2-enoyl-CoA Hydratase, Chain A, domain 1"/>
    <property type="match status" value="1"/>
</dbReference>
<dbReference type="STRING" id="53378.BRW65_01690"/>
<organism evidence="2 3">
    <name type="scientific">Mycobacterium paraffinicum</name>
    <dbReference type="NCBI Taxonomy" id="53378"/>
    <lineage>
        <taxon>Bacteria</taxon>
        <taxon>Bacillati</taxon>
        <taxon>Actinomycetota</taxon>
        <taxon>Actinomycetes</taxon>
        <taxon>Mycobacteriales</taxon>
        <taxon>Mycobacteriaceae</taxon>
        <taxon>Mycobacterium</taxon>
    </lineage>
</organism>
<dbReference type="AlphaFoldDB" id="A0A1Q4I2M8"/>
<dbReference type="GO" id="GO:0003824">
    <property type="term" value="F:catalytic activity"/>
    <property type="evidence" value="ECO:0007669"/>
    <property type="project" value="UniProtKB-ARBA"/>
</dbReference>
<accession>A0A1Q4I2M8</accession>
<dbReference type="PANTHER" id="PTHR11941">
    <property type="entry name" value="ENOYL-COA HYDRATASE-RELATED"/>
    <property type="match status" value="1"/>
</dbReference>
<dbReference type="GO" id="GO:0006635">
    <property type="term" value="P:fatty acid beta-oxidation"/>
    <property type="evidence" value="ECO:0007669"/>
    <property type="project" value="TreeGrafter"/>
</dbReference>
<evidence type="ECO:0000313" key="3">
    <source>
        <dbReference type="Proteomes" id="UP000186438"/>
    </source>
</evidence>
<dbReference type="Pfam" id="PF00378">
    <property type="entry name" value="ECH_1"/>
    <property type="match status" value="1"/>
</dbReference>
<dbReference type="InterPro" id="IPR001753">
    <property type="entry name" value="Enoyl-CoA_hydra/iso"/>
</dbReference>
<proteinExistence type="predicted"/>
<keyword evidence="3" id="KW-1185">Reference proteome</keyword>
<protein>
    <recommendedName>
        <fullName evidence="4">Enoyl-CoA hydratase</fullName>
    </recommendedName>
</protein>
<keyword evidence="1" id="KW-0443">Lipid metabolism</keyword>
<dbReference type="SUPFAM" id="SSF52096">
    <property type="entry name" value="ClpP/crotonase"/>
    <property type="match status" value="1"/>
</dbReference>
<dbReference type="PANTHER" id="PTHR11941:SF124">
    <property type="entry name" value="ENOYL-COA HYDRATASE ECHA13-RELATED"/>
    <property type="match status" value="1"/>
</dbReference>
<name>A0A1Q4I2M8_9MYCO</name>
<dbReference type="CDD" id="cd06558">
    <property type="entry name" value="crotonase-like"/>
    <property type="match status" value="1"/>
</dbReference>
<gene>
    <name evidence="2" type="ORF">BRW65_01690</name>
</gene>
<dbReference type="EMBL" id="MPNT01000001">
    <property type="protein sequence ID" value="OJZ76165.1"/>
    <property type="molecule type" value="Genomic_DNA"/>
</dbReference>